<dbReference type="AlphaFoldDB" id="A0A319DL15"/>
<organism evidence="2 3">
    <name type="scientific">Aspergillus ellipticus CBS 707.79</name>
    <dbReference type="NCBI Taxonomy" id="1448320"/>
    <lineage>
        <taxon>Eukaryota</taxon>
        <taxon>Fungi</taxon>
        <taxon>Dikarya</taxon>
        <taxon>Ascomycota</taxon>
        <taxon>Pezizomycotina</taxon>
        <taxon>Eurotiomycetes</taxon>
        <taxon>Eurotiomycetidae</taxon>
        <taxon>Eurotiales</taxon>
        <taxon>Aspergillaceae</taxon>
        <taxon>Aspergillus</taxon>
        <taxon>Aspergillus subgen. Circumdati</taxon>
    </lineage>
</organism>
<dbReference type="VEuPathDB" id="FungiDB:BO71DRAFT_475104"/>
<gene>
    <name evidence="2" type="ORF">BO71DRAFT_475104</name>
</gene>
<dbReference type="Gene3D" id="3.40.630.30">
    <property type="match status" value="1"/>
</dbReference>
<proteinExistence type="predicted"/>
<evidence type="ECO:0000313" key="3">
    <source>
        <dbReference type="Proteomes" id="UP000247810"/>
    </source>
</evidence>
<dbReference type="InterPro" id="IPR016181">
    <property type="entry name" value="Acyl_CoA_acyltransferase"/>
</dbReference>
<name>A0A319DL15_9EURO</name>
<dbReference type="PROSITE" id="PS51186">
    <property type="entry name" value="GNAT"/>
    <property type="match status" value="1"/>
</dbReference>
<dbReference type="SUPFAM" id="SSF55729">
    <property type="entry name" value="Acyl-CoA N-acyltransferases (Nat)"/>
    <property type="match status" value="1"/>
</dbReference>
<feature type="domain" description="N-acetyltransferase" evidence="1">
    <location>
        <begin position="139"/>
        <end position="294"/>
    </location>
</feature>
<dbReference type="InterPro" id="IPR000182">
    <property type="entry name" value="GNAT_dom"/>
</dbReference>
<keyword evidence="3" id="KW-1185">Reference proteome</keyword>
<reference evidence="2 3" key="1">
    <citation type="submission" date="2018-02" db="EMBL/GenBank/DDBJ databases">
        <title>The genomes of Aspergillus section Nigri reveals drivers in fungal speciation.</title>
        <authorList>
            <consortium name="DOE Joint Genome Institute"/>
            <person name="Vesth T.C."/>
            <person name="Nybo J."/>
            <person name="Theobald S."/>
            <person name="Brandl J."/>
            <person name="Frisvad J.C."/>
            <person name="Nielsen K.F."/>
            <person name="Lyhne E.K."/>
            <person name="Kogle M.E."/>
            <person name="Kuo A."/>
            <person name="Riley R."/>
            <person name="Clum A."/>
            <person name="Nolan M."/>
            <person name="Lipzen A."/>
            <person name="Salamov A."/>
            <person name="Henrissat B."/>
            <person name="Wiebenga A."/>
            <person name="De vries R.P."/>
            <person name="Grigoriev I.V."/>
            <person name="Mortensen U.H."/>
            <person name="Andersen M.R."/>
            <person name="Baker S.E."/>
        </authorList>
    </citation>
    <scope>NUCLEOTIDE SEQUENCE [LARGE SCALE GENOMIC DNA]</scope>
    <source>
        <strain evidence="2 3">CBS 707.79</strain>
    </source>
</reference>
<evidence type="ECO:0000313" key="2">
    <source>
        <dbReference type="EMBL" id="PYH94787.1"/>
    </source>
</evidence>
<dbReference type="Proteomes" id="UP000247810">
    <property type="component" value="Unassembled WGS sequence"/>
</dbReference>
<dbReference type="OrthoDB" id="3853310at2759"/>
<dbReference type="GO" id="GO:0016747">
    <property type="term" value="F:acyltransferase activity, transferring groups other than amino-acyl groups"/>
    <property type="evidence" value="ECO:0007669"/>
    <property type="project" value="InterPro"/>
</dbReference>
<protein>
    <recommendedName>
        <fullName evidence="1">N-acetyltransferase domain-containing protein</fullName>
    </recommendedName>
</protein>
<sequence length="294" mass="31712">MPPTLPLTISQLERTEIAHINRQAQAIQILHLTPTLTTPIIIQPICNGTAVRTLRAYTGKLNRVVGLGMAHAVTHIDLETLEALYGEIGLTPDVHLCEAADGSAERVLGERGYWCWGELGVYVRYLGSGIEGEGEGKGMDVVAEVEELKDPSEQEKEEFIEASIAGFAEQGRSRDLLGVLARIAVVREDTRLFVARGEGGVVVGTAALGVLDAGEGVEEGESVGHLYLDSTVPGYRGKGVHVGLIRERVRCARKMGLRVVSLSTGVEGGSKRNAEREGFELVYRKKGFVKGQRG</sequence>
<accession>A0A319DL15</accession>
<dbReference type="EMBL" id="KZ825865">
    <property type="protein sequence ID" value="PYH94787.1"/>
    <property type="molecule type" value="Genomic_DNA"/>
</dbReference>
<evidence type="ECO:0000259" key="1">
    <source>
        <dbReference type="PROSITE" id="PS51186"/>
    </source>
</evidence>